<comment type="caution">
    <text evidence="2">The sequence shown here is derived from an EMBL/GenBank/DDBJ whole genome shotgun (WGS) entry which is preliminary data.</text>
</comment>
<feature type="chain" id="PRO_5045565377" description="DUF5105 domain-containing protein" evidence="1">
    <location>
        <begin position="24"/>
        <end position="222"/>
    </location>
</feature>
<organism evidence="2 3">
    <name type="scientific">Clostridium cibarium</name>
    <dbReference type="NCBI Taxonomy" id="2762247"/>
    <lineage>
        <taxon>Bacteria</taxon>
        <taxon>Bacillati</taxon>
        <taxon>Bacillota</taxon>
        <taxon>Clostridia</taxon>
        <taxon>Eubacteriales</taxon>
        <taxon>Clostridiaceae</taxon>
        <taxon>Clostridium</taxon>
    </lineage>
</organism>
<evidence type="ECO:0000313" key="2">
    <source>
        <dbReference type="EMBL" id="MBD7912372.1"/>
    </source>
</evidence>
<proteinExistence type="predicted"/>
<evidence type="ECO:0000313" key="3">
    <source>
        <dbReference type="Proteomes" id="UP000627781"/>
    </source>
</evidence>
<dbReference type="EMBL" id="JACSRA010000023">
    <property type="protein sequence ID" value="MBD7912372.1"/>
    <property type="molecule type" value="Genomic_DNA"/>
</dbReference>
<gene>
    <name evidence="2" type="ORF">H9661_13495</name>
</gene>
<evidence type="ECO:0008006" key="4">
    <source>
        <dbReference type="Google" id="ProtNLM"/>
    </source>
</evidence>
<keyword evidence="3" id="KW-1185">Reference proteome</keyword>
<evidence type="ECO:0000256" key="1">
    <source>
        <dbReference type="SAM" id="SignalP"/>
    </source>
</evidence>
<accession>A0ABR8PW08</accession>
<name>A0ABR8PW08_9CLOT</name>
<feature type="signal peptide" evidence="1">
    <location>
        <begin position="1"/>
        <end position="23"/>
    </location>
</feature>
<sequence>MKNKVKKIIATICIVTLSAPLIACGGQDKKAPEEVVKTYIGTYLKSKDVNYEKTKVDKDTAEDLANKRDYNLVVTFNLDGEDMEGDFVKALHSALSKVKYNVTSSEVDKAKAKVSLEIEGINLDDVEKDGLGKLKEEKKKKTMNVEESMNYLGKVVIDDLNDIKLDDSKTVELELNQDSNKVWTLTDDSISKLEAAITEKDSYERIKEKVPDNFKEVINQAS</sequence>
<keyword evidence="1" id="KW-0732">Signal</keyword>
<protein>
    <recommendedName>
        <fullName evidence="4">DUF5105 domain-containing protein</fullName>
    </recommendedName>
</protein>
<dbReference type="RefSeq" id="WP_143315331.1">
    <property type="nucleotide sequence ID" value="NZ_JACSRA010000023.1"/>
</dbReference>
<reference evidence="2 3" key="1">
    <citation type="submission" date="2020-08" db="EMBL/GenBank/DDBJ databases">
        <title>A Genomic Blueprint of the Chicken Gut Microbiome.</title>
        <authorList>
            <person name="Gilroy R."/>
            <person name="Ravi A."/>
            <person name="Getino M."/>
            <person name="Pursley I."/>
            <person name="Horton D.L."/>
            <person name="Alikhan N.-F."/>
            <person name="Baker D."/>
            <person name="Gharbi K."/>
            <person name="Hall N."/>
            <person name="Watson M."/>
            <person name="Adriaenssens E.M."/>
            <person name="Foster-Nyarko E."/>
            <person name="Jarju S."/>
            <person name="Secka A."/>
            <person name="Antonio M."/>
            <person name="Oren A."/>
            <person name="Chaudhuri R."/>
            <person name="La Ragione R.M."/>
            <person name="Hildebrand F."/>
            <person name="Pallen M.J."/>
        </authorList>
    </citation>
    <scope>NUCLEOTIDE SEQUENCE [LARGE SCALE GENOMIC DNA]</scope>
    <source>
        <strain evidence="2 3">Sa3CVN1</strain>
    </source>
</reference>
<dbReference type="Proteomes" id="UP000627781">
    <property type="component" value="Unassembled WGS sequence"/>
</dbReference>